<gene>
    <name evidence="5" type="ORF">N7515_008097</name>
</gene>
<dbReference type="GO" id="GO:0005634">
    <property type="term" value="C:nucleus"/>
    <property type="evidence" value="ECO:0007669"/>
    <property type="project" value="TreeGrafter"/>
</dbReference>
<dbReference type="GO" id="GO:0006611">
    <property type="term" value="P:protein export from nucleus"/>
    <property type="evidence" value="ECO:0007669"/>
    <property type="project" value="InterPro"/>
</dbReference>
<dbReference type="InterPro" id="IPR011989">
    <property type="entry name" value="ARM-like"/>
</dbReference>
<evidence type="ECO:0000313" key="5">
    <source>
        <dbReference type="EMBL" id="KAJ5124272.1"/>
    </source>
</evidence>
<keyword evidence="1" id="KW-0819">tRNA processing</keyword>
<dbReference type="EMBL" id="JAPQKL010000006">
    <property type="protein sequence ID" value="KAJ5124272.1"/>
    <property type="molecule type" value="Genomic_DNA"/>
</dbReference>
<dbReference type="GO" id="GO:0005737">
    <property type="term" value="C:cytoplasm"/>
    <property type="evidence" value="ECO:0007669"/>
    <property type="project" value="TreeGrafter"/>
</dbReference>
<dbReference type="GO" id="GO:0042565">
    <property type="term" value="C:RNA nuclear export complex"/>
    <property type="evidence" value="ECO:0007669"/>
    <property type="project" value="TreeGrafter"/>
</dbReference>
<reference evidence="5" key="1">
    <citation type="submission" date="2022-11" db="EMBL/GenBank/DDBJ databases">
        <authorList>
            <person name="Petersen C."/>
        </authorList>
    </citation>
    <scope>NUCLEOTIDE SEQUENCE</scope>
    <source>
        <strain evidence="5">IBT 22155</strain>
    </source>
</reference>
<name>A0A9W9KX66_9EURO</name>
<proteinExistence type="predicted"/>
<evidence type="ECO:0008006" key="7">
    <source>
        <dbReference type="Google" id="ProtNLM"/>
    </source>
</evidence>
<evidence type="ECO:0000259" key="3">
    <source>
        <dbReference type="Pfam" id="PF08389"/>
    </source>
</evidence>
<evidence type="ECO:0000313" key="6">
    <source>
        <dbReference type="Proteomes" id="UP001149079"/>
    </source>
</evidence>
<dbReference type="InterPro" id="IPR013598">
    <property type="entry name" value="Exportin-1/Importin-b-like"/>
</dbReference>
<comment type="function">
    <text evidence="2">tRNA nucleus export receptor which facilitates tRNA translocation across the nuclear pore complex. Involved in pre-tRNA splicing, probably by affecting the interaction of pre-tRNA with splicing endonuclease.</text>
</comment>
<evidence type="ECO:0000256" key="2">
    <source>
        <dbReference type="ARBA" id="ARBA00025147"/>
    </source>
</evidence>
<dbReference type="OrthoDB" id="2215036at2759"/>
<dbReference type="InterPro" id="IPR045065">
    <property type="entry name" value="XPO1/5"/>
</dbReference>
<dbReference type="Pfam" id="PF08389">
    <property type="entry name" value="Xpo1"/>
    <property type="match status" value="1"/>
</dbReference>
<dbReference type="InterPro" id="IPR045478">
    <property type="entry name" value="Exportin-5_C"/>
</dbReference>
<dbReference type="GO" id="GO:0003723">
    <property type="term" value="F:RNA binding"/>
    <property type="evidence" value="ECO:0007669"/>
    <property type="project" value="TreeGrafter"/>
</dbReference>
<protein>
    <recommendedName>
        <fullName evidence="7">Importin N-terminal domain-containing protein</fullName>
    </recommendedName>
</protein>
<feature type="domain" description="Exportin-5 C-terminal" evidence="4">
    <location>
        <begin position="330"/>
        <end position="1220"/>
    </location>
</feature>
<dbReference type="RefSeq" id="XP_056518671.1">
    <property type="nucleotide sequence ID" value="XM_056668841.1"/>
</dbReference>
<dbReference type="Proteomes" id="UP001149079">
    <property type="component" value="Unassembled WGS sequence"/>
</dbReference>
<dbReference type="PANTHER" id="PTHR11223">
    <property type="entry name" value="EXPORTIN 1/5"/>
    <property type="match status" value="1"/>
</dbReference>
<dbReference type="InterPro" id="IPR016024">
    <property type="entry name" value="ARM-type_fold"/>
</dbReference>
<dbReference type="Gene3D" id="1.25.10.10">
    <property type="entry name" value="Leucine-rich Repeat Variant"/>
    <property type="match status" value="1"/>
</dbReference>
<feature type="domain" description="Exportin-1/Importin-beta-like" evidence="3">
    <location>
        <begin position="106"/>
        <end position="181"/>
    </location>
</feature>
<organism evidence="5 6">
    <name type="scientific">Penicillium bovifimosum</name>
    <dbReference type="NCBI Taxonomy" id="126998"/>
    <lineage>
        <taxon>Eukaryota</taxon>
        <taxon>Fungi</taxon>
        <taxon>Dikarya</taxon>
        <taxon>Ascomycota</taxon>
        <taxon>Pezizomycotina</taxon>
        <taxon>Eurotiomycetes</taxon>
        <taxon>Eurotiomycetidae</taxon>
        <taxon>Eurotiales</taxon>
        <taxon>Aspergillaceae</taxon>
        <taxon>Penicillium</taxon>
    </lineage>
</organism>
<dbReference type="GO" id="GO:0008033">
    <property type="term" value="P:tRNA processing"/>
    <property type="evidence" value="ECO:0007669"/>
    <property type="project" value="UniProtKB-KW"/>
</dbReference>
<accession>A0A9W9KX66</accession>
<dbReference type="GO" id="GO:0005049">
    <property type="term" value="F:nuclear export signal receptor activity"/>
    <property type="evidence" value="ECO:0007669"/>
    <property type="project" value="InterPro"/>
</dbReference>
<comment type="caution">
    <text evidence="5">The sequence shown here is derived from an EMBL/GenBank/DDBJ whole genome shotgun (WGS) entry which is preliminary data.</text>
</comment>
<dbReference type="GO" id="GO:0006405">
    <property type="term" value="P:RNA export from nucleus"/>
    <property type="evidence" value="ECO:0007669"/>
    <property type="project" value="TreeGrafter"/>
</dbReference>
<reference evidence="5" key="2">
    <citation type="journal article" date="2023" name="IMA Fungus">
        <title>Comparative genomic study of the Penicillium genus elucidates a diverse pangenome and 15 lateral gene transfer events.</title>
        <authorList>
            <person name="Petersen C."/>
            <person name="Sorensen T."/>
            <person name="Nielsen M.R."/>
            <person name="Sondergaard T.E."/>
            <person name="Sorensen J.L."/>
            <person name="Fitzpatrick D.A."/>
            <person name="Frisvad J.C."/>
            <person name="Nielsen K.L."/>
        </authorList>
    </citation>
    <scope>NUCLEOTIDE SEQUENCE</scope>
    <source>
        <strain evidence="5">IBT 22155</strain>
    </source>
</reference>
<keyword evidence="6" id="KW-1185">Reference proteome</keyword>
<sequence length="1272" mass="143647">MAAEELSEGGMADIIRALQLIHNPASSNDLRKEASNFVESLKESDAAARNGFLLASRMEHEPVVRYFGLTLLDHVLRHYNFTNPEEAKTLRVMILQLAENIRAEDPAYFRNKISQLWAEAAKKSWGLDWMDMDDNLVQFWGASLVHKELVLAVLETLSEDVFFREDTASSLRGGELNRALIEIFTPAGIVEQITTDKTHVTVPRCGSEGWLVRICEFLDTCVQNISSSEQARDAAIKALATLRSALSWCLYKATIASQVVPSIFRALPCQDDQVLLAAIEALHALYGRNNIGGEESHGLICLIFEPEYLLLLQGLYEWSIVGPDDVDDPRYLISKKLSEMVSYIAGCLEDDKFLRDTMNRLDLPAFLQFMVNIMQHQSLTVSIPCLHLWSKLLQSSKISKMEFVVGQTPQFLNICTSRLLRWESLPTESDDPTVQFLVEDIDTVPERHAFVGNYRRYCSSIIETITLKRPQEAVHEILARVDANLDNLYAGVPPFSSENPQSVEARSSKLTQFAVETFSKSSIPLMRADAQFAVVEAVIKGYNKWVSAHGKAPQRDESKRNQLEHAVESWATTLMQRTYEDPVLKQRVIKLAVDISSKALDNHPGFALKVLEHILMTRLPDRSEYPLYSEAVKELHGLASSELRRLAIRYPDSFYTFYDVLEPKIKEVTLTNRVDDKLQMELTSILIIIMQRANNADPYLRQTRLAAFLQPIRDSWQDDQFCQSSSTFAGFCTMLGLENVGPYMQSKEAQKLADWSEVPLDNQGQLIQEEMTRKFQLLPLRGTKTVLAVSTDRVKKTMPAYGIACEMWHQLIPLILPTLLQLVRHAHAFHNPDNWNMVEGMQPVVERILTDRFWQAGISVGSRDEFYARITSSKSTLEGFASSVRGKVRAVREACYSMLFSMSRLREHFYGFAELPGPLSEALFIDSAHLSSHQFSVLLNISRCLIDDCPVQFRSQFLPPMLSTLFTNIDRKVTTEWEIIEQRKNGISDGDLTTEMKSESVLRQLTYSAVIMVASLFDPQRGGNESPLWIGYWRYPTLTVSKRPDPDGIASDPSAPQPTPSLSDSIRHFVLSSPEIFEPVMLFCTHALRMRDTRSGSIITRVIRSILQDFAPTDNTQDTPTIATIREFICTDVLKACIASVHDSYFVDMQKDLAQLIASIWSLYGFISATPRAVFLGLPGISAEKVAQTESSLHRTTSPRQQRALVLELLEPLRGISIAEQGKILGSREERRKARSALQERYMTNEMETQQQSHRVDINDGPDLGGVADLFG</sequence>
<dbReference type="SUPFAM" id="SSF48371">
    <property type="entry name" value="ARM repeat"/>
    <property type="match status" value="1"/>
</dbReference>
<evidence type="ECO:0000259" key="4">
    <source>
        <dbReference type="Pfam" id="PF19273"/>
    </source>
</evidence>
<dbReference type="Pfam" id="PF19273">
    <property type="entry name" value="Exportin-5"/>
    <property type="match status" value="1"/>
</dbReference>
<dbReference type="PANTHER" id="PTHR11223:SF3">
    <property type="entry name" value="EXPORTIN-5"/>
    <property type="match status" value="1"/>
</dbReference>
<dbReference type="GeneID" id="81408011"/>
<evidence type="ECO:0000256" key="1">
    <source>
        <dbReference type="ARBA" id="ARBA00022694"/>
    </source>
</evidence>
<dbReference type="AlphaFoldDB" id="A0A9W9KX66"/>